<comment type="function">
    <text evidence="1">Aux/IAA proteins are short-lived transcriptional factors that function as repressors of early auxin response genes at low auxin concentrations.</text>
</comment>
<protein>
    <recommendedName>
        <fullName evidence="1">Auxin-responsive protein</fullName>
    </recommendedName>
</protein>
<organism evidence="3 4">
    <name type="scientific">Acer negundo</name>
    <name type="common">Box elder</name>
    <dbReference type="NCBI Taxonomy" id="4023"/>
    <lineage>
        <taxon>Eukaryota</taxon>
        <taxon>Viridiplantae</taxon>
        <taxon>Streptophyta</taxon>
        <taxon>Embryophyta</taxon>
        <taxon>Tracheophyta</taxon>
        <taxon>Spermatophyta</taxon>
        <taxon>Magnoliopsida</taxon>
        <taxon>eudicotyledons</taxon>
        <taxon>Gunneridae</taxon>
        <taxon>Pentapetalae</taxon>
        <taxon>rosids</taxon>
        <taxon>malvids</taxon>
        <taxon>Sapindales</taxon>
        <taxon>Sapindaceae</taxon>
        <taxon>Hippocastanoideae</taxon>
        <taxon>Acereae</taxon>
        <taxon>Acer</taxon>
    </lineage>
</organism>
<dbReference type="InterPro" id="IPR033389">
    <property type="entry name" value="AUX/IAA_dom"/>
</dbReference>
<comment type="subunit">
    <text evidence="1">Homodimers and heterodimers.</text>
</comment>
<accession>A0AAD5J999</accession>
<evidence type="ECO:0000256" key="1">
    <source>
        <dbReference type="RuleBase" id="RU004549"/>
    </source>
</evidence>
<comment type="caution">
    <text evidence="3">The sequence shown here is derived from an EMBL/GenBank/DDBJ whole genome shotgun (WGS) entry which is preliminary data.</text>
</comment>
<keyword evidence="1" id="KW-0805">Transcription regulation</keyword>
<feature type="domain" description="AUX/IAA" evidence="2">
    <location>
        <begin position="34"/>
        <end position="113"/>
    </location>
</feature>
<dbReference type="Pfam" id="PF02309">
    <property type="entry name" value="AUX_IAA"/>
    <property type="match status" value="1"/>
</dbReference>
<keyword evidence="1" id="KW-0678">Repressor</keyword>
<keyword evidence="1" id="KW-0927">Auxin signaling pathway</keyword>
<keyword evidence="1" id="KW-0539">Nucleus</keyword>
<reference evidence="3" key="1">
    <citation type="journal article" date="2022" name="Plant J.">
        <title>Strategies of tolerance reflected in two North American maple genomes.</title>
        <authorList>
            <person name="McEvoy S.L."/>
            <person name="Sezen U.U."/>
            <person name="Trouern-Trend A."/>
            <person name="McMahon S.M."/>
            <person name="Schaberg P.G."/>
            <person name="Yang J."/>
            <person name="Wegrzyn J.L."/>
            <person name="Swenson N.G."/>
        </authorList>
    </citation>
    <scope>NUCLEOTIDE SEQUENCE</scope>
    <source>
        <strain evidence="3">91603</strain>
    </source>
</reference>
<dbReference type="Proteomes" id="UP001064489">
    <property type="component" value="Chromosome 6"/>
</dbReference>
<gene>
    <name evidence="3" type="ORF">LWI28_011845</name>
</gene>
<comment type="subcellular location">
    <subcellularLocation>
        <location evidence="1">Nucleus</location>
    </subcellularLocation>
</comment>
<proteinExistence type="inferred from homology"/>
<keyword evidence="1" id="KW-0804">Transcription</keyword>
<name>A0AAD5J999_ACENE</name>
<evidence type="ECO:0000313" key="4">
    <source>
        <dbReference type="Proteomes" id="UP001064489"/>
    </source>
</evidence>
<dbReference type="GO" id="GO:0005634">
    <property type="term" value="C:nucleus"/>
    <property type="evidence" value="ECO:0007669"/>
    <property type="project" value="UniProtKB-SubCell"/>
</dbReference>
<dbReference type="EMBL" id="JAJSOW010000004">
    <property type="protein sequence ID" value="KAI9191675.1"/>
    <property type="molecule type" value="Genomic_DNA"/>
</dbReference>
<dbReference type="GO" id="GO:0009734">
    <property type="term" value="P:auxin-activated signaling pathway"/>
    <property type="evidence" value="ECO:0007669"/>
    <property type="project" value="UniProtKB-UniRule"/>
</dbReference>
<comment type="similarity">
    <text evidence="1">Belongs to the Aux/IAA family.</text>
</comment>
<evidence type="ECO:0000313" key="3">
    <source>
        <dbReference type="EMBL" id="KAI9191675.1"/>
    </source>
</evidence>
<reference evidence="3" key="2">
    <citation type="submission" date="2023-02" db="EMBL/GenBank/DDBJ databases">
        <authorList>
            <person name="Swenson N.G."/>
            <person name="Wegrzyn J.L."/>
            <person name="Mcevoy S.L."/>
        </authorList>
    </citation>
    <scope>NUCLEOTIDE SEQUENCE</scope>
    <source>
        <strain evidence="3">91603</strain>
        <tissue evidence="3">Leaf</tissue>
    </source>
</reference>
<evidence type="ECO:0000259" key="2">
    <source>
        <dbReference type="Pfam" id="PF02309"/>
    </source>
</evidence>
<dbReference type="AlphaFoldDB" id="A0AAD5J999"/>
<sequence>MCLTLLLRRPSSQPPPMTLMRYEEKIWYKIGQCGPNVMKAQVVGWPPVRSSRKKSLEMSKLVKVHGCRWSTVSAQTAKWICTCTLGTSYQQLFRALEQIFTCFTIHAKDLSSLYHSELILNSSSKKRKEKKKTDFSFRVSLKIL</sequence>
<keyword evidence="4" id="KW-1185">Reference proteome</keyword>